<comment type="subcellular location">
    <subcellularLocation>
        <location evidence="6">Cytoplasm</location>
    </subcellularLocation>
</comment>
<keyword evidence="3 6" id="KW-0540">Nuclease</keyword>
<evidence type="ECO:0000256" key="6">
    <source>
        <dbReference type="HAMAP-Rule" id="MF_00754"/>
    </source>
</evidence>
<dbReference type="RefSeq" id="WP_086907500.1">
    <property type="nucleotide sequence ID" value="NZ_CP021324.1"/>
</dbReference>
<dbReference type="EC" id="3.1.26.5" evidence="6"/>
<evidence type="ECO:0000256" key="3">
    <source>
        <dbReference type="ARBA" id="ARBA00022722"/>
    </source>
</evidence>
<dbReference type="InterPro" id="IPR023538">
    <property type="entry name" value="RNP1"/>
</dbReference>
<keyword evidence="1 6" id="KW-0963">Cytoplasm</keyword>
<evidence type="ECO:0000256" key="1">
    <source>
        <dbReference type="ARBA" id="ARBA00022490"/>
    </source>
</evidence>
<comment type="function">
    <text evidence="6">Part of ribonuclease P, a protein complex that generates mature tRNA molecules by cleaving their 5'-ends.</text>
</comment>
<keyword evidence="2 6" id="KW-0819">tRNA processing</keyword>
<keyword evidence="8" id="KW-1185">Reference proteome</keyword>
<evidence type="ECO:0000313" key="8">
    <source>
        <dbReference type="Proteomes" id="UP000249949"/>
    </source>
</evidence>
<dbReference type="SUPFAM" id="SSF101744">
    <property type="entry name" value="Rof/RNase P subunit-like"/>
    <property type="match status" value="1"/>
</dbReference>
<comment type="similarity">
    <text evidence="6">Belongs to the eukaryotic/archaeal RNase P protein component 1 family.</text>
</comment>
<accession>A0A2Z2HJW9</accession>
<dbReference type="InterPro" id="IPR023534">
    <property type="entry name" value="Rof/RNase_P-like"/>
</dbReference>
<dbReference type="KEGG" id="nct:NMSP_0758"/>
<dbReference type="AlphaFoldDB" id="A0A2Z2HJW9"/>
<evidence type="ECO:0000256" key="4">
    <source>
        <dbReference type="ARBA" id="ARBA00022759"/>
    </source>
</evidence>
<comment type="subunit">
    <text evidence="6">Consists of a catalytic RNA component and at least 4-5 protein subunits.</text>
</comment>
<dbReference type="Proteomes" id="UP000249949">
    <property type="component" value="Chromosome"/>
</dbReference>
<dbReference type="EMBL" id="CP021324">
    <property type="protein sequence ID" value="ARS64378.1"/>
    <property type="molecule type" value="Genomic_DNA"/>
</dbReference>
<name>A0A2Z2HJW9_9ARCH</name>
<dbReference type="Pfam" id="PF01868">
    <property type="entry name" value="RNase_P-MRP_p29"/>
    <property type="match status" value="1"/>
</dbReference>
<dbReference type="GO" id="GO:0030677">
    <property type="term" value="C:ribonuclease P complex"/>
    <property type="evidence" value="ECO:0007669"/>
    <property type="project" value="UniProtKB-UniRule"/>
</dbReference>
<dbReference type="GO" id="GO:0004526">
    <property type="term" value="F:ribonuclease P activity"/>
    <property type="evidence" value="ECO:0007669"/>
    <property type="project" value="UniProtKB-UniRule"/>
</dbReference>
<evidence type="ECO:0000256" key="2">
    <source>
        <dbReference type="ARBA" id="ARBA00022694"/>
    </source>
</evidence>
<evidence type="ECO:0000256" key="5">
    <source>
        <dbReference type="ARBA" id="ARBA00022801"/>
    </source>
</evidence>
<proteinExistence type="inferred from homology"/>
<evidence type="ECO:0000313" key="7">
    <source>
        <dbReference type="EMBL" id="ARS64378.1"/>
    </source>
</evidence>
<dbReference type="InterPro" id="IPR002730">
    <property type="entry name" value="Rpp29/RNP1"/>
</dbReference>
<dbReference type="GeneID" id="32901239"/>
<dbReference type="Gene3D" id="2.30.30.210">
    <property type="entry name" value="Ribonuclease P/MRP, subunit p29"/>
    <property type="match status" value="1"/>
</dbReference>
<dbReference type="HAMAP" id="MF_00754">
    <property type="entry name" value="RNase_P_1"/>
    <property type="match status" value="1"/>
</dbReference>
<keyword evidence="5 6" id="KW-0378">Hydrolase</keyword>
<dbReference type="GO" id="GO:0001682">
    <property type="term" value="P:tRNA 5'-leader removal"/>
    <property type="evidence" value="ECO:0007669"/>
    <property type="project" value="UniProtKB-UniRule"/>
</dbReference>
<gene>
    <name evidence="6 7" type="primary">rnp1</name>
    <name evidence="7" type="ORF">NMSP_0758</name>
</gene>
<dbReference type="GO" id="GO:0003723">
    <property type="term" value="F:RNA binding"/>
    <property type="evidence" value="ECO:0007669"/>
    <property type="project" value="InterPro"/>
</dbReference>
<comment type="catalytic activity">
    <reaction evidence="6">
        <text>Endonucleolytic cleavage of RNA, removing 5'-extranucleotides from tRNA precursor.</text>
        <dbReference type="EC" id="3.1.26.5"/>
    </reaction>
</comment>
<keyword evidence="4 6" id="KW-0255">Endonuclease</keyword>
<reference evidence="7 8" key="1">
    <citation type="journal article" date="2017" name="Environ. Microbiol.">
        <title>Genome and epigenome of a novel marine Thaumarchaeota strain suggest viral infection, phosphorothioation DNA modification and multiple restriction systems.</title>
        <authorList>
            <person name="Ahlgren N.A."/>
            <person name="Chen Y."/>
            <person name="Needham D.M."/>
            <person name="Parada A.E."/>
            <person name="Sachdeva R."/>
            <person name="Trinh V."/>
            <person name="Chen T."/>
            <person name="Fuhrman J.A."/>
        </authorList>
    </citation>
    <scope>NUCLEOTIDE SEQUENCE [LARGE SCALE GENOMIC DNA]</scope>
    <source>
        <strain evidence="7 8">SPOT01</strain>
    </source>
</reference>
<dbReference type="GO" id="GO:0005737">
    <property type="term" value="C:cytoplasm"/>
    <property type="evidence" value="ECO:0007669"/>
    <property type="project" value="UniProtKB-SubCell"/>
</dbReference>
<protein>
    <recommendedName>
        <fullName evidence="6">Ribonuclease P protein component 1</fullName>
        <shortName evidence="6">RNase P component 1</shortName>
        <ecNumber evidence="6">3.1.26.5</ecNumber>
    </recommendedName>
    <alternativeName>
        <fullName evidence="6">Rpp29</fullName>
    </alternativeName>
</protein>
<sequence length="88" mass="9701">MITIDTIARHELIGLDTQVVESSNLQLVGLNGRVINETKSMLTINTKKGKKMIPKLTSNLKFFIKGESFLVNGSSIAKRPFERIGAKA</sequence>
<dbReference type="InterPro" id="IPR036980">
    <property type="entry name" value="RNase_P/MRP_Rpp29_sf"/>
</dbReference>
<dbReference type="SMART" id="SM00538">
    <property type="entry name" value="POP4"/>
    <property type="match status" value="1"/>
</dbReference>
<dbReference type="OrthoDB" id="39019at2157"/>
<organism evidence="7 8">
    <name type="scientific">Candidatus Nitrosomarinus catalinensis</name>
    <dbReference type="NCBI Taxonomy" id="1898749"/>
    <lineage>
        <taxon>Archaea</taxon>
        <taxon>Nitrososphaerota</taxon>
        <taxon>Nitrososphaeria</taxon>
        <taxon>Nitrosopumilales</taxon>
        <taxon>Nitrosopumilaceae</taxon>
        <taxon>Candidatus Nitrosomarinus</taxon>
    </lineage>
</organism>